<sequence>MNIAISAYDKRSSGISSYTLEVAKLLSKDFKKISLLSFQNMEIPGIDVIPLNLTYYSRPLPIITFMKNREKIREILKNFDLVHETLPPWGSVADNYITTKWGYVSHFKLSLIRLTGLSFPENIGAFPVTFQHYLMDKWSIKRAKFIVDVSKESPNFIPPPVELRPPKSYECSEKLRILFVSRNLNMPRKNLKTLLKALRMVNIPVELHLVGEGKVKNQSSFPIIYHGFLSREEVILLMKEVDVLILPSTYEELGFVGLEAYSVGLPVITSDIPSFRAVFKESPKFPPKDFRSLAKLIISLNCESLEKLGRLSREYVAKSNEIARQKFLSIYRKLLSY</sequence>
<evidence type="ECO:0000313" key="3">
    <source>
        <dbReference type="EMBL" id="ADX81897.1"/>
    </source>
</evidence>
<evidence type="ECO:0000313" key="4">
    <source>
        <dbReference type="Proteomes" id="UP000006395"/>
    </source>
</evidence>
<keyword evidence="4" id="KW-1185">Reference proteome</keyword>
<evidence type="ECO:0000256" key="1">
    <source>
        <dbReference type="ARBA" id="ARBA00022676"/>
    </source>
</evidence>
<dbReference type="PANTHER" id="PTHR12526:SF510">
    <property type="entry name" value="D-INOSITOL 3-PHOSPHATE GLYCOSYLTRANSFERASE"/>
    <property type="match status" value="1"/>
</dbReference>
<keyword evidence="2 3" id="KW-0808">Transferase</keyword>
<dbReference type="PANTHER" id="PTHR12526">
    <property type="entry name" value="GLYCOSYLTRANSFERASE"/>
    <property type="match status" value="1"/>
</dbReference>
<accession>F0NND9</accession>
<name>F0NND9_SACI0</name>
<reference evidence="3 4" key="1">
    <citation type="journal article" date="2011" name="J. Bacteriol.">
        <title>Genome analyses of icelandic strains of Sulfolobus islandicus, model organisms for genetic and virus-host interaction studies.</title>
        <authorList>
            <person name="Guo L."/>
            <person name="Brugger K."/>
            <person name="Liu C."/>
            <person name="Shah S.A."/>
            <person name="Zheng H."/>
            <person name="Zhu Y."/>
            <person name="Wang S."/>
            <person name="Lillestol R.K."/>
            <person name="Chen L."/>
            <person name="Frank J."/>
            <person name="Prangishvili D."/>
            <person name="Paulin L."/>
            <person name="She Q."/>
            <person name="Huang L."/>
            <person name="Garrett R.A."/>
        </authorList>
    </citation>
    <scope>NUCLEOTIDE SEQUENCE [LARGE SCALE GENOMIC DNA]</scope>
    <source>
        <strain evidence="3 4">HVE10/4</strain>
    </source>
</reference>
<keyword evidence="1" id="KW-0328">Glycosyltransferase</keyword>
<dbReference type="SUPFAM" id="SSF53756">
    <property type="entry name" value="UDP-Glycosyltransferase/glycogen phosphorylase"/>
    <property type="match status" value="1"/>
</dbReference>
<dbReference type="Proteomes" id="UP000006395">
    <property type="component" value="Chromosome"/>
</dbReference>
<dbReference type="Gene3D" id="3.40.50.2000">
    <property type="entry name" value="Glycogen Phosphorylase B"/>
    <property type="match status" value="2"/>
</dbReference>
<proteinExistence type="predicted"/>
<dbReference type="Pfam" id="PF13692">
    <property type="entry name" value="Glyco_trans_1_4"/>
    <property type="match status" value="1"/>
</dbReference>
<evidence type="ECO:0000256" key="2">
    <source>
        <dbReference type="ARBA" id="ARBA00022679"/>
    </source>
</evidence>
<gene>
    <name evidence="3" type="ordered locus">SiH_0534</name>
</gene>
<dbReference type="RefSeq" id="WP_014512099.1">
    <property type="nucleotide sequence ID" value="NC_017275.1"/>
</dbReference>
<organism evidence="3 4">
    <name type="scientific">Saccharolobus islandicus (strain HVE10/4)</name>
    <name type="common">Sulfolobus islandicus</name>
    <dbReference type="NCBI Taxonomy" id="930943"/>
    <lineage>
        <taxon>Archaea</taxon>
        <taxon>Thermoproteota</taxon>
        <taxon>Thermoprotei</taxon>
        <taxon>Sulfolobales</taxon>
        <taxon>Sulfolobaceae</taxon>
        <taxon>Saccharolobus</taxon>
    </lineage>
</organism>
<dbReference type="AlphaFoldDB" id="F0NND9"/>
<dbReference type="GeneID" id="12414565"/>
<dbReference type="GO" id="GO:0016757">
    <property type="term" value="F:glycosyltransferase activity"/>
    <property type="evidence" value="ECO:0007669"/>
    <property type="project" value="UniProtKB-KW"/>
</dbReference>
<dbReference type="HOGENOM" id="CLU_825419_0_0_2"/>
<dbReference type="CDD" id="cd03801">
    <property type="entry name" value="GT4_PimA-like"/>
    <property type="match status" value="1"/>
</dbReference>
<protein>
    <submittedName>
        <fullName evidence="3">Glycosyl transferase, group 1</fullName>
    </submittedName>
</protein>
<dbReference type="KEGG" id="sih:SiH_0534"/>
<dbReference type="EMBL" id="CP002426">
    <property type="protein sequence ID" value="ADX81897.1"/>
    <property type="molecule type" value="Genomic_DNA"/>
</dbReference>